<dbReference type="STRING" id="4072.A0A2G3AIE3"/>
<organism evidence="1 2">
    <name type="scientific">Capsicum annuum</name>
    <name type="common">Capsicum pepper</name>
    <dbReference type="NCBI Taxonomy" id="4072"/>
    <lineage>
        <taxon>Eukaryota</taxon>
        <taxon>Viridiplantae</taxon>
        <taxon>Streptophyta</taxon>
        <taxon>Embryophyta</taxon>
        <taxon>Tracheophyta</taxon>
        <taxon>Spermatophyta</taxon>
        <taxon>Magnoliopsida</taxon>
        <taxon>eudicotyledons</taxon>
        <taxon>Gunneridae</taxon>
        <taxon>Pentapetalae</taxon>
        <taxon>asterids</taxon>
        <taxon>lamiids</taxon>
        <taxon>Solanales</taxon>
        <taxon>Solanaceae</taxon>
        <taxon>Solanoideae</taxon>
        <taxon>Capsiceae</taxon>
        <taxon>Capsicum</taxon>
    </lineage>
</organism>
<proteinExistence type="predicted"/>
<dbReference type="Proteomes" id="UP000222542">
    <property type="component" value="Unassembled WGS sequence"/>
</dbReference>
<dbReference type="Gramene" id="PHT93958">
    <property type="protein sequence ID" value="PHT93958"/>
    <property type="gene ID" value="T459_01840"/>
</dbReference>
<gene>
    <name evidence="1" type="ORF">T459_01840</name>
</gene>
<reference evidence="1 2" key="1">
    <citation type="journal article" date="2014" name="Nat. Genet.">
        <title>Genome sequence of the hot pepper provides insights into the evolution of pungency in Capsicum species.</title>
        <authorList>
            <person name="Kim S."/>
            <person name="Park M."/>
            <person name="Yeom S.I."/>
            <person name="Kim Y.M."/>
            <person name="Lee J.M."/>
            <person name="Lee H.A."/>
            <person name="Seo E."/>
            <person name="Choi J."/>
            <person name="Cheong K."/>
            <person name="Kim K.T."/>
            <person name="Jung K."/>
            <person name="Lee G.W."/>
            <person name="Oh S.K."/>
            <person name="Bae C."/>
            <person name="Kim S.B."/>
            <person name="Lee H.Y."/>
            <person name="Kim S.Y."/>
            <person name="Kim M.S."/>
            <person name="Kang B.C."/>
            <person name="Jo Y.D."/>
            <person name="Yang H.B."/>
            <person name="Jeong H.J."/>
            <person name="Kang W.H."/>
            <person name="Kwon J.K."/>
            <person name="Shin C."/>
            <person name="Lim J.Y."/>
            <person name="Park J.H."/>
            <person name="Huh J.H."/>
            <person name="Kim J.S."/>
            <person name="Kim B.D."/>
            <person name="Cohen O."/>
            <person name="Paran I."/>
            <person name="Suh M.C."/>
            <person name="Lee S.B."/>
            <person name="Kim Y.K."/>
            <person name="Shin Y."/>
            <person name="Noh S.J."/>
            <person name="Park J."/>
            <person name="Seo Y.S."/>
            <person name="Kwon S.Y."/>
            <person name="Kim H.A."/>
            <person name="Park J.M."/>
            <person name="Kim H.J."/>
            <person name="Choi S.B."/>
            <person name="Bosland P.W."/>
            <person name="Reeves G."/>
            <person name="Jo S.H."/>
            <person name="Lee B.W."/>
            <person name="Cho H.T."/>
            <person name="Choi H.S."/>
            <person name="Lee M.S."/>
            <person name="Yu Y."/>
            <person name="Do Choi Y."/>
            <person name="Park B.S."/>
            <person name="van Deynze A."/>
            <person name="Ashrafi H."/>
            <person name="Hill T."/>
            <person name="Kim W.T."/>
            <person name="Pai H.S."/>
            <person name="Ahn H.K."/>
            <person name="Yeam I."/>
            <person name="Giovannoni J.J."/>
            <person name="Rose J.K."/>
            <person name="Sorensen I."/>
            <person name="Lee S.J."/>
            <person name="Kim R.W."/>
            <person name="Choi I.Y."/>
            <person name="Choi B.S."/>
            <person name="Lim J.S."/>
            <person name="Lee Y.H."/>
            <person name="Choi D."/>
        </authorList>
    </citation>
    <scope>NUCLEOTIDE SEQUENCE [LARGE SCALE GENOMIC DNA]</scope>
    <source>
        <strain evidence="2">cv. CM334</strain>
    </source>
</reference>
<evidence type="ECO:0000313" key="2">
    <source>
        <dbReference type="Proteomes" id="UP000222542"/>
    </source>
</evidence>
<keyword evidence="2" id="KW-1185">Reference proteome</keyword>
<comment type="caution">
    <text evidence="1">The sequence shown here is derived from an EMBL/GenBank/DDBJ whole genome shotgun (WGS) entry which is preliminary data.</text>
</comment>
<reference evidence="1 2" key="2">
    <citation type="journal article" date="2017" name="Genome Biol.">
        <title>New reference genome sequences of hot pepper reveal the massive evolution of plant disease-resistance genes by retroduplication.</title>
        <authorList>
            <person name="Kim S."/>
            <person name="Park J."/>
            <person name="Yeom S.I."/>
            <person name="Kim Y.M."/>
            <person name="Seo E."/>
            <person name="Kim K.T."/>
            <person name="Kim M.S."/>
            <person name="Lee J.M."/>
            <person name="Cheong K."/>
            <person name="Shin H.S."/>
            <person name="Kim S.B."/>
            <person name="Han K."/>
            <person name="Lee J."/>
            <person name="Park M."/>
            <person name="Lee H.A."/>
            <person name="Lee H.Y."/>
            <person name="Lee Y."/>
            <person name="Oh S."/>
            <person name="Lee J.H."/>
            <person name="Choi E."/>
            <person name="Choi E."/>
            <person name="Lee S.E."/>
            <person name="Jeon J."/>
            <person name="Kim H."/>
            <person name="Choi G."/>
            <person name="Song H."/>
            <person name="Lee J."/>
            <person name="Lee S.C."/>
            <person name="Kwon J.K."/>
            <person name="Lee H.Y."/>
            <person name="Koo N."/>
            <person name="Hong Y."/>
            <person name="Kim R.W."/>
            <person name="Kang W.H."/>
            <person name="Huh J.H."/>
            <person name="Kang B.C."/>
            <person name="Yang T.J."/>
            <person name="Lee Y.H."/>
            <person name="Bennetzen J.L."/>
            <person name="Choi D."/>
        </authorList>
    </citation>
    <scope>NUCLEOTIDE SEQUENCE [LARGE SCALE GENOMIC DNA]</scope>
    <source>
        <strain evidence="2">cv. CM334</strain>
    </source>
</reference>
<dbReference type="AlphaFoldDB" id="A0A2G3AIE3"/>
<dbReference type="EMBL" id="AYRZ02000001">
    <property type="protein sequence ID" value="PHT93958.1"/>
    <property type="molecule type" value="Genomic_DNA"/>
</dbReference>
<accession>A0A2G3AIE3</accession>
<sequence length="89" mass="10613">MWSAATEHQERKFFQRMEQIKILSPATYMWLDKFSLDKWIMYKDDGRRWGAMTTNVSESYNGLLKKVRGLPVTAMVRMTFKALVDRFVE</sequence>
<protein>
    <submittedName>
        <fullName evidence="1">Uncharacterized protein</fullName>
    </submittedName>
</protein>
<evidence type="ECO:0000313" key="1">
    <source>
        <dbReference type="EMBL" id="PHT93958.1"/>
    </source>
</evidence>
<dbReference type="OMA" id="WIMYKDD"/>
<name>A0A2G3AIE3_CAPAN</name>